<proteinExistence type="predicted"/>
<gene>
    <name evidence="1" type="ORF">S06H3_60287</name>
</gene>
<dbReference type="EMBL" id="BARV01039311">
    <property type="protein sequence ID" value="GAI56060.1"/>
    <property type="molecule type" value="Genomic_DNA"/>
</dbReference>
<comment type="caution">
    <text evidence="1">The sequence shown here is derived from an EMBL/GenBank/DDBJ whole genome shotgun (WGS) entry which is preliminary data.</text>
</comment>
<name>X1QYW9_9ZZZZ</name>
<sequence>MYPDGTLEPEAYQGIHQSYQFVEKREKLCQDQRPVPYIGILHSSSTFYSREIAALGTYQLKGLAAI</sequence>
<reference evidence="1" key="1">
    <citation type="journal article" date="2014" name="Front. Microbiol.">
        <title>High frequency of phylogenetically diverse reductive dehalogenase-homologous genes in deep subseafloor sedimentary metagenomes.</title>
        <authorList>
            <person name="Kawai M."/>
            <person name="Futagami T."/>
            <person name="Toyoda A."/>
            <person name="Takaki Y."/>
            <person name="Nishi S."/>
            <person name="Hori S."/>
            <person name="Arai W."/>
            <person name="Tsubouchi T."/>
            <person name="Morono Y."/>
            <person name="Uchiyama I."/>
            <person name="Ito T."/>
            <person name="Fujiyama A."/>
            <person name="Inagaki F."/>
            <person name="Takami H."/>
        </authorList>
    </citation>
    <scope>NUCLEOTIDE SEQUENCE</scope>
    <source>
        <strain evidence="1">Expedition CK06-06</strain>
    </source>
</reference>
<organism evidence="1">
    <name type="scientific">marine sediment metagenome</name>
    <dbReference type="NCBI Taxonomy" id="412755"/>
    <lineage>
        <taxon>unclassified sequences</taxon>
        <taxon>metagenomes</taxon>
        <taxon>ecological metagenomes</taxon>
    </lineage>
</organism>
<evidence type="ECO:0000313" key="1">
    <source>
        <dbReference type="EMBL" id="GAI56060.1"/>
    </source>
</evidence>
<protein>
    <submittedName>
        <fullName evidence="1">Uncharacterized protein</fullName>
    </submittedName>
</protein>
<dbReference type="AlphaFoldDB" id="X1QYW9"/>
<accession>X1QYW9</accession>